<dbReference type="InterPro" id="IPR020471">
    <property type="entry name" value="AKR"/>
</dbReference>
<organism evidence="2 3">
    <name type="scientific">Dactylosporangium siamense</name>
    <dbReference type="NCBI Taxonomy" id="685454"/>
    <lineage>
        <taxon>Bacteria</taxon>
        <taxon>Bacillati</taxon>
        <taxon>Actinomycetota</taxon>
        <taxon>Actinomycetes</taxon>
        <taxon>Micromonosporales</taxon>
        <taxon>Micromonosporaceae</taxon>
        <taxon>Dactylosporangium</taxon>
    </lineage>
</organism>
<dbReference type="InterPro" id="IPR036812">
    <property type="entry name" value="NAD(P)_OxRdtase_dom_sf"/>
</dbReference>
<comment type="caution">
    <text evidence="2">The sequence shown here is derived from an EMBL/GenBank/DDBJ whole genome shotgun (WGS) entry which is preliminary data.</text>
</comment>
<dbReference type="GO" id="GO:0010349">
    <property type="term" value="F:L-galactose dehydrogenase activity"/>
    <property type="evidence" value="ECO:0007669"/>
    <property type="project" value="InterPro"/>
</dbReference>
<proteinExistence type="predicted"/>
<dbReference type="CDD" id="cd19163">
    <property type="entry name" value="AKR_galDH"/>
    <property type="match status" value="1"/>
</dbReference>
<dbReference type="Pfam" id="PF00248">
    <property type="entry name" value="Aldo_ket_red"/>
    <property type="match status" value="1"/>
</dbReference>
<dbReference type="PANTHER" id="PTHR42686:SF1">
    <property type="entry name" value="GH17980P-RELATED"/>
    <property type="match status" value="1"/>
</dbReference>
<dbReference type="InterPro" id="IPR044479">
    <property type="entry name" value="LGALDH-like"/>
</dbReference>
<keyword evidence="3" id="KW-1185">Reference proteome</keyword>
<dbReference type="Proteomes" id="UP000660611">
    <property type="component" value="Unassembled WGS sequence"/>
</dbReference>
<feature type="domain" description="NADP-dependent oxidoreductase" evidence="1">
    <location>
        <begin position="16"/>
        <end position="293"/>
    </location>
</feature>
<dbReference type="AlphaFoldDB" id="A0A919PLL4"/>
<accession>A0A919PLL4</accession>
<evidence type="ECO:0000313" key="3">
    <source>
        <dbReference type="Proteomes" id="UP000660611"/>
    </source>
</evidence>
<dbReference type="InterPro" id="IPR023210">
    <property type="entry name" value="NADP_OxRdtase_dom"/>
</dbReference>
<sequence>MEYRQLGTTGLRVSMLGYGASPLGGVFEAIDERDGIRTVHTALDLGVNIIDVSPYYGRTAAETVLGKALRGVDRSSYVLATKAGRYDTDTFDFSAARVVASVEESLARLGTDHLDLIQCHDIEFGDLDQIVSETLPALRVLQDEGKVRFVGVTGYPVAALTRVAAATDVDTVLSYCRYTLLDRALLDAAPALDAAGTAVMNASPLGMGLLSDRGAPDWHPAPRAVREASAAAARLCADRGVDIAQVAIRFAAEPPVFATTFVGTADPGNMARNVRWALEPVDPALIAEIEQVLAPVLGYTWPSGRTENS</sequence>
<dbReference type="Gene3D" id="3.20.20.100">
    <property type="entry name" value="NADP-dependent oxidoreductase domain"/>
    <property type="match status" value="1"/>
</dbReference>
<dbReference type="PANTHER" id="PTHR42686">
    <property type="entry name" value="GH17980P-RELATED"/>
    <property type="match status" value="1"/>
</dbReference>
<dbReference type="RefSeq" id="WP_203848800.1">
    <property type="nucleotide sequence ID" value="NZ_BAAAVW010000017.1"/>
</dbReference>
<reference evidence="2" key="1">
    <citation type="submission" date="2021-01" db="EMBL/GenBank/DDBJ databases">
        <title>Whole genome shotgun sequence of Dactylosporangium siamense NBRC 106093.</title>
        <authorList>
            <person name="Komaki H."/>
            <person name="Tamura T."/>
        </authorList>
    </citation>
    <scope>NUCLEOTIDE SEQUENCE</scope>
    <source>
        <strain evidence="2">NBRC 106093</strain>
    </source>
</reference>
<evidence type="ECO:0000259" key="1">
    <source>
        <dbReference type="Pfam" id="PF00248"/>
    </source>
</evidence>
<evidence type="ECO:0000313" key="2">
    <source>
        <dbReference type="EMBL" id="GIG47055.1"/>
    </source>
</evidence>
<dbReference type="EMBL" id="BONQ01000081">
    <property type="protein sequence ID" value="GIG47055.1"/>
    <property type="molecule type" value="Genomic_DNA"/>
</dbReference>
<dbReference type="SUPFAM" id="SSF51430">
    <property type="entry name" value="NAD(P)-linked oxidoreductase"/>
    <property type="match status" value="1"/>
</dbReference>
<gene>
    <name evidence="2" type="ORF">Dsi01nite_050960</name>
</gene>
<protein>
    <submittedName>
        <fullName evidence="2">Oxidoreductase</fullName>
    </submittedName>
</protein>
<name>A0A919PLL4_9ACTN</name>
<dbReference type="GO" id="GO:0005829">
    <property type="term" value="C:cytosol"/>
    <property type="evidence" value="ECO:0007669"/>
    <property type="project" value="TreeGrafter"/>
</dbReference>